<dbReference type="PANTHER" id="PTHR13018:SF5">
    <property type="entry name" value="RE44586P"/>
    <property type="match status" value="1"/>
</dbReference>
<dbReference type="GO" id="GO:0005886">
    <property type="term" value="C:plasma membrane"/>
    <property type="evidence" value="ECO:0007669"/>
    <property type="project" value="TreeGrafter"/>
</dbReference>
<dbReference type="EMBL" id="BARS01026130">
    <property type="protein sequence ID" value="GAG12052.1"/>
    <property type="molecule type" value="Genomic_DNA"/>
</dbReference>
<gene>
    <name evidence="2" type="ORF">S01H1_41213</name>
</gene>
<dbReference type="Pfam" id="PF14703">
    <property type="entry name" value="PHM7_cyt"/>
    <property type="match status" value="1"/>
</dbReference>
<dbReference type="PANTHER" id="PTHR13018">
    <property type="entry name" value="PROBABLE MEMBRANE PROTEIN DUF221-RELATED"/>
    <property type="match status" value="1"/>
</dbReference>
<sequence>MKHEYKHFVELRLDFLGKGGGSSDPQHHYSIMVEQIPTELRSEKALFDYFEKMFPGRVHSSNVLLKLPEVEELSKKKMKVTARLEKSIAHFEATGKRPGHVVGRPRIMLCGIELKTMDCLCCACFRRDKELMTNFDDIDADKIVKGGKVDSINYYTHQLKNLNKKMFVLQKKKRDVAEFGNHTLMAASWYTMVSEYAEYFMDDPNVEESDEEDLVPESIPFNDRAYQIGENAPRATMNQMMVPPDRQTSEMIMETEFM</sequence>
<name>X0VLJ6_9ZZZZ</name>
<proteinExistence type="predicted"/>
<evidence type="ECO:0000259" key="1">
    <source>
        <dbReference type="Pfam" id="PF14703"/>
    </source>
</evidence>
<evidence type="ECO:0000313" key="2">
    <source>
        <dbReference type="EMBL" id="GAG12052.1"/>
    </source>
</evidence>
<reference evidence="2" key="1">
    <citation type="journal article" date="2014" name="Front. Microbiol.">
        <title>High frequency of phylogenetically diverse reductive dehalogenase-homologous genes in deep subseafloor sedimentary metagenomes.</title>
        <authorList>
            <person name="Kawai M."/>
            <person name="Futagami T."/>
            <person name="Toyoda A."/>
            <person name="Takaki Y."/>
            <person name="Nishi S."/>
            <person name="Hori S."/>
            <person name="Arai W."/>
            <person name="Tsubouchi T."/>
            <person name="Morono Y."/>
            <person name="Uchiyama I."/>
            <person name="Ito T."/>
            <person name="Fujiyama A."/>
            <person name="Inagaki F."/>
            <person name="Takami H."/>
        </authorList>
    </citation>
    <scope>NUCLEOTIDE SEQUENCE</scope>
    <source>
        <strain evidence="2">Expedition CK06-06</strain>
    </source>
</reference>
<dbReference type="InterPro" id="IPR045122">
    <property type="entry name" value="Csc1-like"/>
</dbReference>
<dbReference type="InterPro" id="IPR027815">
    <property type="entry name" value="CSC1/OSCA1-like_cyt"/>
</dbReference>
<dbReference type="GO" id="GO:0005227">
    <property type="term" value="F:calcium-activated cation channel activity"/>
    <property type="evidence" value="ECO:0007669"/>
    <property type="project" value="InterPro"/>
</dbReference>
<feature type="non-terminal residue" evidence="2">
    <location>
        <position position="258"/>
    </location>
</feature>
<protein>
    <recommendedName>
        <fullName evidence="1">CSC1/OSCA1-like cytosolic domain-containing protein</fullName>
    </recommendedName>
</protein>
<organism evidence="2">
    <name type="scientific">marine sediment metagenome</name>
    <dbReference type="NCBI Taxonomy" id="412755"/>
    <lineage>
        <taxon>unclassified sequences</taxon>
        <taxon>metagenomes</taxon>
        <taxon>ecological metagenomes</taxon>
    </lineage>
</organism>
<accession>X0VLJ6</accession>
<comment type="caution">
    <text evidence="2">The sequence shown here is derived from an EMBL/GenBank/DDBJ whole genome shotgun (WGS) entry which is preliminary data.</text>
</comment>
<feature type="domain" description="CSC1/OSCA1-like cytosolic" evidence="1">
    <location>
        <begin position="28"/>
        <end position="173"/>
    </location>
</feature>
<dbReference type="AlphaFoldDB" id="X0VLJ6"/>